<evidence type="ECO:0008006" key="5">
    <source>
        <dbReference type="Google" id="ProtNLM"/>
    </source>
</evidence>
<feature type="region of interest" description="Disordered" evidence="2">
    <location>
        <begin position="1"/>
        <end position="26"/>
    </location>
</feature>
<feature type="region of interest" description="Disordered" evidence="2">
    <location>
        <begin position="109"/>
        <end position="130"/>
    </location>
</feature>
<dbReference type="Proteomes" id="UP001175271">
    <property type="component" value="Unassembled WGS sequence"/>
</dbReference>
<dbReference type="EMBL" id="JAUCMV010000002">
    <property type="protein sequence ID" value="KAK0418521.1"/>
    <property type="molecule type" value="Genomic_DNA"/>
</dbReference>
<protein>
    <recommendedName>
        <fullName evidence="5">BZIP domain-containing protein</fullName>
    </recommendedName>
</protein>
<evidence type="ECO:0000256" key="2">
    <source>
        <dbReference type="SAM" id="MobiDB-lite"/>
    </source>
</evidence>
<keyword evidence="1" id="KW-0175">Coiled coil</keyword>
<keyword evidence="4" id="KW-1185">Reference proteome</keyword>
<feature type="compositionally biased region" description="Basic and acidic residues" evidence="2">
    <location>
        <begin position="16"/>
        <end position="26"/>
    </location>
</feature>
<name>A0AA39I637_9BILA</name>
<feature type="compositionally biased region" description="Low complexity" evidence="2">
    <location>
        <begin position="1"/>
        <end position="11"/>
    </location>
</feature>
<comment type="caution">
    <text evidence="3">The sequence shown here is derived from an EMBL/GenBank/DDBJ whole genome shotgun (WGS) entry which is preliminary data.</text>
</comment>
<evidence type="ECO:0000256" key="1">
    <source>
        <dbReference type="SAM" id="Coils"/>
    </source>
</evidence>
<reference evidence="3" key="1">
    <citation type="submission" date="2023-06" db="EMBL/GenBank/DDBJ databases">
        <title>Genomic analysis of the entomopathogenic nematode Steinernema hermaphroditum.</title>
        <authorList>
            <person name="Schwarz E.M."/>
            <person name="Heppert J.K."/>
            <person name="Baniya A."/>
            <person name="Schwartz H.T."/>
            <person name="Tan C.-H."/>
            <person name="Antoshechkin I."/>
            <person name="Sternberg P.W."/>
            <person name="Goodrich-Blair H."/>
            <person name="Dillman A.R."/>
        </authorList>
    </citation>
    <scope>NUCLEOTIDE SEQUENCE</scope>
    <source>
        <strain evidence="3">PS9179</strain>
        <tissue evidence="3">Whole animal</tissue>
    </source>
</reference>
<dbReference type="AlphaFoldDB" id="A0AA39I637"/>
<feature type="coiled-coil region" evidence="1">
    <location>
        <begin position="140"/>
        <end position="174"/>
    </location>
</feature>
<gene>
    <name evidence="3" type="ORF">QR680_013611</name>
</gene>
<sequence>MYVSSNPPSGSESDEDERRRRNREIQKNWYHKQRKIESEAKADIQRLESLQVTLANEKEYLLQQASIFGAFLKERDCPFHTPPEVLYQNYSNGESGEPSEITTNNLEIEEVSEVSRSSTPSDDSRKEKNRLKSRRFRLKVKLLTQRVHVLSEEVRTLQDRIDHLKAVISRLETLVNECRISCDGEVLSRLNKELQ</sequence>
<organism evidence="3 4">
    <name type="scientific">Steinernema hermaphroditum</name>
    <dbReference type="NCBI Taxonomy" id="289476"/>
    <lineage>
        <taxon>Eukaryota</taxon>
        <taxon>Metazoa</taxon>
        <taxon>Ecdysozoa</taxon>
        <taxon>Nematoda</taxon>
        <taxon>Chromadorea</taxon>
        <taxon>Rhabditida</taxon>
        <taxon>Tylenchina</taxon>
        <taxon>Panagrolaimomorpha</taxon>
        <taxon>Strongyloidoidea</taxon>
        <taxon>Steinernematidae</taxon>
        <taxon>Steinernema</taxon>
    </lineage>
</organism>
<dbReference type="CDD" id="cd14686">
    <property type="entry name" value="bZIP"/>
    <property type="match status" value="1"/>
</dbReference>
<evidence type="ECO:0000313" key="4">
    <source>
        <dbReference type="Proteomes" id="UP001175271"/>
    </source>
</evidence>
<accession>A0AA39I637</accession>
<proteinExistence type="predicted"/>
<evidence type="ECO:0000313" key="3">
    <source>
        <dbReference type="EMBL" id="KAK0418521.1"/>
    </source>
</evidence>